<feature type="domain" description="Tail specific protease" evidence="1">
    <location>
        <begin position="93"/>
        <end position="297"/>
    </location>
</feature>
<dbReference type="Pfam" id="PF03572">
    <property type="entry name" value="Peptidase_S41"/>
    <property type="match status" value="1"/>
</dbReference>
<dbReference type="OrthoDB" id="7314861at2"/>
<name>A0A0M8MA98_9FLAO</name>
<dbReference type="GO" id="GO:0006508">
    <property type="term" value="P:proteolysis"/>
    <property type="evidence" value="ECO:0007669"/>
    <property type="project" value="InterPro"/>
</dbReference>
<accession>A0A0M8MA98</accession>
<dbReference type="GO" id="GO:0030288">
    <property type="term" value="C:outer membrane-bounded periplasmic space"/>
    <property type="evidence" value="ECO:0007669"/>
    <property type="project" value="TreeGrafter"/>
</dbReference>
<dbReference type="STRING" id="1202724.AM493_07235"/>
<dbReference type="InterPro" id="IPR029045">
    <property type="entry name" value="ClpP/crotonase-like_dom_sf"/>
</dbReference>
<dbReference type="InterPro" id="IPR005151">
    <property type="entry name" value="Tail-specific_protease"/>
</dbReference>
<keyword evidence="3" id="KW-1185">Reference proteome</keyword>
<dbReference type="GO" id="GO:0007165">
    <property type="term" value="P:signal transduction"/>
    <property type="evidence" value="ECO:0007669"/>
    <property type="project" value="TreeGrafter"/>
</dbReference>
<organism evidence="2 3">
    <name type="scientific">Flavobacterium akiainvivens</name>
    <dbReference type="NCBI Taxonomy" id="1202724"/>
    <lineage>
        <taxon>Bacteria</taxon>
        <taxon>Pseudomonadati</taxon>
        <taxon>Bacteroidota</taxon>
        <taxon>Flavobacteriia</taxon>
        <taxon>Flavobacteriales</taxon>
        <taxon>Flavobacteriaceae</taxon>
        <taxon>Flavobacterium</taxon>
    </lineage>
</organism>
<dbReference type="PANTHER" id="PTHR32060">
    <property type="entry name" value="TAIL-SPECIFIC PROTEASE"/>
    <property type="match status" value="1"/>
</dbReference>
<proteinExistence type="predicted"/>
<dbReference type="SMART" id="SM00245">
    <property type="entry name" value="TSPc"/>
    <property type="match status" value="1"/>
</dbReference>
<dbReference type="PATRIC" id="fig|1202724.3.peg.1505"/>
<evidence type="ECO:0000313" key="3">
    <source>
        <dbReference type="Proteomes" id="UP000037755"/>
    </source>
</evidence>
<dbReference type="GO" id="GO:0008236">
    <property type="term" value="F:serine-type peptidase activity"/>
    <property type="evidence" value="ECO:0007669"/>
    <property type="project" value="InterPro"/>
</dbReference>
<dbReference type="PROSITE" id="PS51257">
    <property type="entry name" value="PROKAR_LIPOPROTEIN"/>
    <property type="match status" value="1"/>
</dbReference>
<dbReference type="Gene3D" id="3.90.226.10">
    <property type="entry name" value="2-enoyl-CoA Hydratase, Chain A, domain 1"/>
    <property type="match status" value="1"/>
</dbReference>
<sequence>MKNILILILPLLLVGCKPTETAMSSEARTYIDEVLGVMQQHSVNRNTIDWKDFREKVSEKAGNAVTVADTYPAIHHAIRLLGDSHSYFAPVSGNDEDELGAPPVLPDAAVPGDIGYIRVRYCMGNDSSKKAFTEDIINRIKAQDSSNLKGWVVDLRGNFGGDMAPMLLGIAPILGEGILGYTAYPDGKMAKWEYNSGSLLLENDTLISPHIYSLKKQNPYVAVLTDTLTASSGETVTVAFRGRPNTRSFGKPTYGVSTANQGFTLLDGSRMLLTVAVFADRDKKKYGIPVKPDEDIDPDRALKQAVEWLQNRQ</sequence>
<dbReference type="RefSeq" id="WP_054407133.1">
    <property type="nucleotide sequence ID" value="NZ_FOYA01000008.1"/>
</dbReference>
<protein>
    <recommendedName>
        <fullName evidence="1">Tail specific protease domain-containing protein</fullName>
    </recommendedName>
</protein>
<dbReference type="AlphaFoldDB" id="A0A0M8MA98"/>
<evidence type="ECO:0000259" key="1">
    <source>
        <dbReference type="SMART" id="SM00245"/>
    </source>
</evidence>
<evidence type="ECO:0000313" key="2">
    <source>
        <dbReference type="EMBL" id="KOS05855.1"/>
    </source>
</evidence>
<dbReference type="GO" id="GO:0004175">
    <property type="term" value="F:endopeptidase activity"/>
    <property type="evidence" value="ECO:0007669"/>
    <property type="project" value="TreeGrafter"/>
</dbReference>
<dbReference type="PANTHER" id="PTHR32060:SF30">
    <property type="entry name" value="CARBOXY-TERMINAL PROCESSING PROTEASE CTPA"/>
    <property type="match status" value="1"/>
</dbReference>
<dbReference type="Proteomes" id="UP000037755">
    <property type="component" value="Unassembled WGS sequence"/>
</dbReference>
<comment type="caution">
    <text evidence="2">The sequence shown here is derived from an EMBL/GenBank/DDBJ whole genome shotgun (WGS) entry which is preliminary data.</text>
</comment>
<dbReference type="SUPFAM" id="SSF52096">
    <property type="entry name" value="ClpP/crotonase"/>
    <property type="match status" value="1"/>
</dbReference>
<dbReference type="EMBL" id="LIYD01000005">
    <property type="protein sequence ID" value="KOS05855.1"/>
    <property type="molecule type" value="Genomic_DNA"/>
</dbReference>
<gene>
    <name evidence="2" type="ORF">AM493_07235</name>
</gene>
<reference evidence="2 3" key="1">
    <citation type="submission" date="2015-08" db="EMBL/GenBank/DDBJ databases">
        <title>Whole genome sequence of Flavobacterium akiainvivens IK-1T, from decaying Wikstroemia oahuensis, an endemic Hawaiian shrub.</title>
        <authorList>
            <person name="Wan X."/>
            <person name="Hou S."/>
            <person name="Saito J."/>
            <person name="Donachie S."/>
        </authorList>
    </citation>
    <scope>NUCLEOTIDE SEQUENCE [LARGE SCALE GENOMIC DNA]</scope>
    <source>
        <strain evidence="2 3">IK-1</strain>
    </source>
</reference>